<gene>
    <name evidence="6" type="ORF">WCD41_04270</name>
</gene>
<evidence type="ECO:0000256" key="3">
    <source>
        <dbReference type="ARBA" id="ARBA00022553"/>
    </source>
</evidence>
<dbReference type="InterPro" id="IPR023213">
    <property type="entry name" value="CAT-like_dom_sf"/>
</dbReference>
<dbReference type="PROSITE" id="PS50075">
    <property type="entry name" value="CARRIER"/>
    <property type="match status" value="1"/>
</dbReference>
<evidence type="ECO:0000256" key="4">
    <source>
        <dbReference type="SAM" id="MobiDB-lite"/>
    </source>
</evidence>
<dbReference type="Pfam" id="PF13193">
    <property type="entry name" value="AMP-binding_C"/>
    <property type="match status" value="1"/>
</dbReference>
<dbReference type="SUPFAM" id="SSF52777">
    <property type="entry name" value="CoA-dependent acyltransferases"/>
    <property type="match status" value="2"/>
</dbReference>
<dbReference type="SUPFAM" id="SSF56801">
    <property type="entry name" value="Acetyl-CoA synthetase-like"/>
    <property type="match status" value="1"/>
</dbReference>
<feature type="region of interest" description="Disordered" evidence="4">
    <location>
        <begin position="945"/>
        <end position="965"/>
    </location>
</feature>
<dbReference type="Gene3D" id="3.30.300.30">
    <property type="match status" value="1"/>
</dbReference>
<evidence type="ECO:0000259" key="5">
    <source>
        <dbReference type="PROSITE" id="PS50075"/>
    </source>
</evidence>
<dbReference type="Gene3D" id="3.30.559.30">
    <property type="entry name" value="Nonribosomal peptide synthetase, condensation domain"/>
    <property type="match status" value="1"/>
</dbReference>
<dbReference type="InterPro" id="IPR025110">
    <property type="entry name" value="AMP-bd_C"/>
</dbReference>
<dbReference type="InterPro" id="IPR020806">
    <property type="entry name" value="PKS_PP-bd"/>
</dbReference>
<accession>A0ABU8N2G9</accession>
<feature type="compositionally biased region" description="Pro residues" evidence="4">
    <location>
        <begin position="1039"/>
        <end position="1048"/>
    </location>
</feature>
<dbReference type="Gene3D" id="3.40.50.12780">
    <property type="entry name" value="N-terminal domain of ligase-like"/>
    <property type="match status" value="1"/>
</dbReference>
<name>A0ABU8N2G9_9PSEU</name>
<dbReference type="PANTHER" id="PTHR45527:SF1">
    <property type="entry name" value="FATTY ACID SYNTHASE"/>
    <property type="match status" value="1"/>
</dbReference>
<evidence type="ECO:0000313" key="7">
    <source>
        <dbReference type="Proteomes" id="UP001370100"/>
    </source>
</evidence>
<reference evidence="6 7" key="1">
    <citation type="submission" date="2024-03" db="EMBL/GenBank/DDBJ databases">
        <title>Actinomycetospora sp. OC33-EN06, a novel actinomycete isolated from wild orchid (Aerides multiflora).</title>
        <authorList>
            <person name="Suriyachadkun C."/>
        </authorList>
    </citation>
    <scope>NUCLEOTIDE SEQUENCE [LARGE SCALE GENOMIC DNA]</scope>
    <source>
        <strain evidence="6 7">OC33-EN06</strain>
    </source>
</reference>
<protein>
    <submittedName>
        <fullName evidence="6">Condensation domain-containing protein</fullName>
    </submittedName>
</protein>
<feature type="domain" description="Carrier" evidence="5">
    <location>
        <begin position="963"/>
        <end position="1038"/>
    </location>
</feature>
<dbReference type="Gene3D" id="3.40.50.1820">
    <property type="entry name" value="alpha/beta hydrolase"/>
    <property type="match status" value="1"/>
</dbReference>
<dbReference type="PANTHER" id="PTHR45527">
    <property type="entry name" value="NONRIBOSOMAL PEPTIDE SYNTHETASE"/>
    <property type="match status" value="1"/>
</dbReference>
<dbReference type="RefSeq" id="WP_337712119.1">
    <property type="nucleotide sequence ID" value="NZ_JBBEGL010000001.1"/>
</dbReference>
<evidence type="ECO:0000256" key="2">
    <source>
        <dbReference type="ARBA" id="ARBA00022450"/>
    </source>
</evidence>
<dbReference type="InterPro" id="IPR000873">
    <property type="entry name" value="AMP-dep_synth/lig_dom"/>
</dbReference>
<keyword evidence="7" id="KW-1185">Reference proteome</keyword>
<dbReference type="Pfam" id="PF00550">
    <property type="entry name" value="PP-binding"/>
    <property type="match status" value="1"/>
</dbReference>
<dbReference type="EMBL" id="JBBEGL010000001">
    <property type="protein sequence ID" value="MEJ2885654.1"/>
    <property type="molecule type" value="Genomic_DNA"/>
</dbReference>
<dbReference type="Proteomes" id="UP001370100">
    <property type="component" value="Unassembled WGS sequence"/>
</dbReference>
<dbReference type="SUPFAM" id="SSF47336">
    <property type="entry name" value="ACP-like"/>
    <property type="match status" value="1"/>
</dbReference>
<dbReference type="InterPro" id="IPR029058">
    <property type="entry name" value="AB_hydrolase_fold"/>
</dbReference>
<dbReference type="InterPro" id="IPR042099">
    <property type="entry name" value="ANL_N_sf"/>
</dbReference>
<dbReference type="InterPro" id="IPR001242">
    <property type="entry name" value="Condensation_dom"/>
</dbReference>
<evidence type="ECO:0000256" key="1">
    <source>
        <dbReference type="ARBA" id="ARBA00001957"/>
    </source>
</evidence>
<feature type="region of interest" description="Disordered" evidence="4">
    <location>
        <begin position="1036"/>
        <end position="1059"/>
    </location>
</feature>
<dbReference type="InterPro" id="IPR045851">
    <property type="entry name" value="AMP-bd_C_sf"/>
</dbReference>
<comment type="cofactor">
    <cofactor evidence="1">
        <name>pantetheine 4'-phosphate</name>
        <dbReference type="ChEBI" id="CHEBI:47942"/>
    </cofactor>
</comment>
<dbReference type="Pfam" id="PF00501">
    <property type="entry name" value="AMP-binding"/>
    <property type="match status" value="1"/>
</dbReference>
<proteinExistence type="predicted"/>
<dbReference type="SMART" id="SM00823">
    <property type="entry name" value="PKS_PP"/>
    <property type="match status" value="1"/>
</dbReference>
<organism evidence="6 7">
    <name type="scientific">Actinomycetospora aeridis</name>
    <dbReference type="NCBI Taxonomy" id="3129231"/>
    <lineage>
        <taxon>Bacteria</taxon>
        <taxon>Bacillati</taxon>
        <taxon>Actinomycetota</taxon>
        <taxon>Actinomycetes</taxon>
        <taxon>Pseudonocardiales</taxon>
        <taxon>Pseudonocardiaceae</taxon>
        <taxon>Actinomycetospora</taxon>
    </lineage>
</organism>
<comment type="caution">
    <text evidence="6">The sequence shown here is derived from an EMBL/GenBank/DDBJ whole genome shotgun (WGS) entry which is preliminary data.</text>
</comment>
<keyword evidence="3" id="KW-0597">Phosphoprotein</keyword>
<dbReference type="Pfam" id="PF00668">
    <property type="entry name" value="Condensation"/>
    <property type="match status" value="1"/>
</dbReference>
<dbReference type="InterPro" id="IPR036736">
    <property type="entry name" value="ACP-like_sf"/>
</dbReference>
<dbReference type="Gene3D" id="3.30.559.10">
    <property type="entry name" value="Chloramphenicol acetyltransferase-like domain"/>
    <property type="match status" value="1"/>
</dbReference>
<evidence type="ECO:0000313" key="6">
    <source>
        <dbReference type="EMBL" id="MEJ2885654.1"/>
    </source>
</evidence>
<keyword evidence="2" id="KW-0596">Phosphopantetheine</keyword>
<sequence length="1059" mass="109745">MNDLPLTGAQEGIWFAHHLDPANPSYTTGERIDITGPLAGDVLAAAIHDAVSETEALHVRFVVRDGEPRQIPVPPGERAPWTVTRVDLRAEPDPESAAQAWMDRALAEPADLDGGPLFAQAVLRLGEDRHVWFHRYHQVVMDAYGQALVARRVATLYAARLAVDAAPRARWGGLAELVEADVEARRRAAEDDRAFWAQRFPGPPEPATLAGHTRRVSGSFLRRSSRLPPEVVVAMEAAADRAKGHWPELVLAAVALYLRRLSPATGGAPDVVLGVPMMGRLGSSGAPAARTPGMLVNIVPLRLHAGPTTTVGELVAAVVAELAAVRAHQHYRFEDLRRDLRLDAADGPRGEAALVGPWVNVRPVDTLRFGARTTGTGRPLSGGAVHDLAVHVQRGPDGGLLLDVDANPATYDAAALEGHHARLDALLRTLATTPPDRTLAAVPLIDGDARAAAVAAGRGAPVERLPADDLAGLLGTAAREHPDRPAVVTPEGTVLTHAELDRRARGLAARLRDAGAGPGTLVAVALRRGPEPAVAVLAVLHAGAAWLPVDVDAPAARRALVLEDAAPTLALVSAETRDAVPGLPSVDVTEGGSGAAAPAAVDDAHPALVVPVPGAQGRPEPVVVPRAALRTRLADLAVRIGLAPRRTLVAAGPVDRDATALDLLLPAVTGAAVLVAPTAAVEDPAALAGLLATHEGPVLAAAPTRWRAMVDAAPGALAGVTALVAGEAMPTALLAGLDLAGADVTHLHGATEATVWSTVAAGPDLPRRRPGVPSRAPIGRALTGTRTRVLDRALQDVPDGTVGELHVAGAALATGYLRRPALTAARFVADPSGAPGERMVRTGDLVRRDHDGTLRLVGRADTRITVGGHPVEPGEVEAVLEESDDVAEAAVSLRDDRLVAHVVPAGAAPTPADVLARLAAALPEHMVPSAVVIVGEFPRTADGRVDTARLPLPPPGATTTRRAAEGPREELVCRLVAEVLGLGAVGPDDDFFALGGQSLLATKLVARVAEETGRTLEVRDVFDAPTAGGLAVRLERPEATPPVHPLPRPAVDGEAVPAP</sequence>
<dbReference type="InterPro" id="IPR009081">
    <property type="entry name" value="PP-bd_ACP"/>
</dbReference>